<sequence length="40" mass="4653">MLRSRTFFEREPARFLGWRARYGDAASFPAIADMKAIVTF</sequence>
<keyword evidence="2" id="KW-1185">Reference proteome</keyword>
<evidence type="ECO:0000313" key="1">
    <source>
        <dbReference type="EMBL" id="EEN80222.1"/>
    </source>
</evidence>
<dbReference type="Proteomes" id="UP000004525">
    <property type="component" value="Unassembled WGS sequence"/>
</dbReference>
<dbReference type="HOGENOM" id="CLU_3291648_0_0_9"/>
<protein>
    <submittedName>
        <fullName evidence="1">Uncharacterized protein</fullName>
    </submittedName>
</protein>
<gene>
    <name evidence="1" type="ORF">HMPREF0539_1639</name>
</gene>
<accession>C2JXK5</accession>
<dbReference type="AlphaFoldDB" id="C2JXK5"/>
<evidence type="ECO:0000313" key="2">
    <source>
        <dbReference type="Proteomes" id="UP000004525"/>
    </source>
</evidence>
<organism evidence="1 2">
    <name type="scientific">Lacticaseibacillus rhamnosus (strain LMS2-1)</name>
    <dbReference type="NCBI Taxonomy" id="525361"/>
    <lineage>
        <taxon>Bacteria</taxon>
        <taxon>Bacillati</taxon>
        <taxon>Bacillota</taxon>
        <taxon>Bacilli</taxon>
        <taxon>Lactobacillales</taxon>
        <taxon>Lactobacillaceae</taxon>
        <taxon>Lacticaseibacillus</taxon>
    </lineage>
</organism>
<comment type="caution">
    <text evidence="1">The sequence shown here is derived from an EMBL/GenBank/DDBJ whole genome shotgun (WGS) entry which is preliminary data.</text>
</comment>
<proteinExistence type="predicted"/>
<reference evidence="1" key="1">
    <citation type="submission" date="2009-01" db="EMBL/GenBank/DDBJ databases">
        <authorList>
            <person name="Qin X."/>
            <person name="Bachman B."/>
            <person name="Battles P."/>
            <person name="Bell A."/>
            <person name="Bess C."/>
            <person name="Bickham C."/>
            <person name="Chaboub L."/>
            <person name="Chen D."/>
            <person name="Coyle M."/>
            <person name="Deiros D.R."/>
            <person name="Dinh H."/>
            <person name="Forbes L."/>
            <person name="Fowler G."/>
            <person name="Francisco L."/>
            <person name="Fu Q."/>
            <person name="Gubbala S."/>
            <person name="Hale W."/>
            <person name="Han Y."/>
            <person name="Hemphill L."/>
            <person name="Highlander S.K."/>
            <person name="Hirani K."/>
            <person name="Hogues M."/>
            <person name="Jackson L."/>
            <person name="Jakkamsetti A."/>
            <person name="Javaid M."/>
            <person name="Jiang H."/>
            <person name="Korchina V."/>
            <person name="Kovar C."/>
            <person name="Lara F."/>
            <person name="Lee S."/>
            <person name="Mata R."/>
            <person name="Mathew T."/>
            <person name="Moen C."/>
            <person name="Morales K."/>
            <person name="Munidasa M."/>
            <person name="Nazareth L."/>
            <person name="Ngo R."/>
            <person name="Nguyen L."/>
            <person name="Okwuonu G."/>
            <person name="Ongeri F."/>
            <person name="Patil S."/>
            <person name="Petrosino J."/>
            <person name="Pham C."/>
            <person name="Pham P."/>
            <person name="Pu L.-L."/>
            <person name="Puazo M."/>
            <person name="Raj R."/>
            <person name="Reid J."/>
            <person name="Rouhana J."/>
            <person name="Saada N."/>
            <person name="Shang Y."/>
            <person name="Simmons D."/>
            <person name="Thornton R."/>
            <person name="Warren J."/>
            <person name="Weissenberger G."/>
            <person name="Zhang J."/>
            <person name="Zhang L."/>
            <person name="Zhou C."/>
            <person name="Zhu D."/>
            <person name="Muzny D."/>
            <person name="Worley K."/>
            <person name="Gibbs R."/>
        </authorList>
    </citation>
    <scope>NUCLEOTIDE SEQUENCE [LARGE SCALE GENOMIC DNA]</scope>
    <source>
        <strain evidence="1">LMS2-1</strain>
    </source>
</reference>
<name>C2JXK5_LACRM</name>
<dbReference type="EMBL" id="ACIZ01000068">
    <property type="protein sequence ID" value="EEN80222.1"/>
    <property type="molecule type" value="Genomic_DNA"/>
</dbReference>